<evidence type="ECO:0000256" key="7">
    <source>
        <dbReference type="ARBA" id="ARBA00022989"/>
    </source>
</evidence>
<dbReference type="SUPFAM" id="SSF116846">
    <property type="entry name" value="MIT domain"/>
    <property type="match status" value="1"/>
</dbReference>
<dbReference type="SMART" id="SM00456">
    <property type="entry name" value="WW"/>
    <property type="match status" value="1"/>
</dbReference>
<dbReference type="PANTHER" id="PTHR22914:SF9">
    <property type="entry name" value="CHITIN SYNTHASE 1"/>
    <property type="match status" value="1"/>
</dbReference>
<dbReference type="Pfam" id="PF04212">
    <property type="entry name" value="MIT"/>
    <property type="match status" value="1"/>
</dbReference>
<name>A0A9X8DTM2_APHAT</name>
<dbReference type="SUPFAM" id="SSF53448">
    <property type="entry name" value="Nucleotide-diphospho-sugar transferases"/>
    <property type="match status" value="1"/>
</dbReference>
<dbReference type="InterPro" id="IPR001202">
    <property type="entry name" value="WW_dom"/>
</dbReference>
<dbReference type="GO" id="GO:0006031">
    <property type="term" value="P:chitin biosynthetic process"/>
    <property type="evidence" value="ECO:0007669"/>
    <property type="project" value="TreeGrafter"/>
</dbReference>
<feature type="transmembrane region" description="Helical" evidence="12">
    <location>
        <begin position="1050"/>
        <end position="1071"/>
    </location>
</feature>
<dbReference type="Pfam" id="PF08407">
    <property type="entry name" value="Chitin_synth_1N"/>
    <property type="match status" value="1"/>
</dbReference>
<feature type="transmembrane region" description="Helical" evidence="12">
    <location>
        <begin position="1267"/>
        <end position="1288"/>
    </location>
</feature>
<feature type="non-terminal residue" evidence="14">
    <location>
        <position position="1"/>
    </location>
</feature>
<evidence type="ECO:0000313" key="15">
    <source>
        <dbReference type="Proteomes" id="UP000275652"/>
    </source>
</evidence>
<keyword evidence="5" id="KW-0808">Transferase</keyword>
<dbReference type="InterPro" id="IPR029044">
    <property type="entry name" value="Nucleotide-diphossugar_trans"/>
</dbReference>
<feature type="coiled-coil region" evidence="10">
    <location>
        <begin position="95"/>
        <end position="168"/>
    </location>
</feature>
<dbReference type="Gene3D" id="1.20.58.80">
    <property type="entry name" value="Phosphotransferase system, lactose/cellobiose-type IIA subunit"/>
    <property type="match status" value="1"/>
</dbReference>
<accession>A0A9X8DTM2</accession>
<dbReference type="InterPro" id="IPR004835">
    <property type="entry name" value="Chitin_synth"/>
</dbReference>
<dbReference type="EMBL" id="QUTI01031373">
    <property type="protein sequence ID" value="RLO03286.1"/>
    <property type="molecule type" value="Genomic_DNA"/>
</dbReference>
<dbReference type="GO" id="GO:0071555">
    <property type="term" value="P:cell wall organization"/>
    <property type="evidence" value="ECO:0007669"/>
    <property type="project" value="UniProtKB-KW"/>
</dbReference>
<dbReference type="Proteomes" id="UP000275652">
    <property type="component" value="Unassembled WGS sequence"/>
</dbReference>
<keyword evidence="3" id="KW-1003">Cell membrane</keyword>
<dbReference type="PANTHER" id="PTHR22914">
    <property type="entry name" value="CHITIN SYNTHASE"/>
    <property type="match status" value="1"/>
</dbReference>
<dbReference type="GO" id="GO:0004100">
    <property type="term" value="F:chitin synthase activity"/>
    <property type="evidence" value="ECO:0007669"/>
    <property type="project" value="UniProtKB-EC"/>
</dbReference>
<evidence type="ECO:0000256" key="6">
    <source>
        <dbReference type="ARBA" id="ARBA00022692"/>
    </source>
</evidence>
<dbReference type="SMART" id="SM00745">
    <property type="entry name" value="MIT"/>
    <property type="match status" value="1"/>
</dbReference>
<feature type="transmembrane region" description="Helical" evidence="12">
    <location>
        <begin position="1240"/>
        <end position="1261"/>
    </location>
</feature>
<keyword evidence="10" id="KW-0175">Coiled coil</keyword>
<evidence type="ECO:0000256" key="5">
    <source>
        <dbReference type="ARBA" id="ARBA00022679"/>
    </source>
</evidence>
<feature type="transmembrane region" description="Helical" evidence="12">
    <location>
        <begin position="1014"/>
        <end position="1038"/>
    </location>
</feature>
<dbReference type="InterPro" id="IPR013616">
    <property type="entry name" value="Chitin_synth_N"/>
</dbReference>
<evidence type="ECO:0000256" key="2">
    <source>
        <dbReference type="ARBA" id="ARBA00012543"/>
    </source>
</evidence>
<keyword evidence="7 12" id="KW-1133">Transmembrane helix</keyword>
<comment type="caution">
    <text evidence="14">The sequence shown here is derived from an EMBL/GenBank/DDBJ whole genome shotgun (WGS) entry which is preliminary data.</text>
</comment>
<dbReference type="PROSITE" id="PS50020">
    <property type="entry name" value="WW_DOMAIN_2"/>
    <property type="match status" value="1"/>
</dbReference>
<feature type="transmembrane region" description="Helical" evidence="12">
    <location>
        <begin position="1083"/>
        <end position="1106"/>
    </location>
</feature>
<feature type="transmembrane region" description="Helical" evidence="12">
    <location>
        <begin position="1152"/>
        <end position="1175"/>
    </location>
</feature>
<feature type="region of interest" description="Disordered" evidence="11">
    <location>
        <begin position="402"/>
        <end position="431"/>
    </location>
</feature>
<evidence type="ECO:0000256" key="8">
    <source>
        <dbReference type="ARBA" id="ARBA00023136"/>
    </source>
</evidence>
<comment type="subcellular location">
    <subcellularLocation>
        <location evidence="1">Cell membrane</location>
        <topology evidence="1">Multi-pass membrane protein</topology>
    </subcellularLocation>
</comment>
<feature type="transmembrane region" description="Helical" evidence="12">
    <location>
        <begin position="1127"/>
        <end position="1146"/>
    </location>
</feature>
<keyword evidence="4" id="KW-0328">Glycosyltransferase</keyword>
<protein>
    <recommendedName>
        <fullName evidence="2">chitin synthase</fullName>
        <ecNumber evidence="2">2.4.1.16</ecNumber>
    </recommendedName>
</protein>
<dbReference type="CDD" id="cd00201">
    <property type="entry name" value="WW"/>
    <property type="match status" value="1"/>
</dbReference>
<gene>
    <name evidence="14" type="ORF">DYB28_000687</name>
</gene>
<dbReference type="InterPro" id="IPR007330">
    <property type="entry name" value="MIT_dom"/>
</dbReference>
<keyword evidence="6 12" id="KW-0812">Transmembrane</keyword>
<dbReference type="GO" id="GO:0005886">
    <property type="term" value="C:plasma membrane"/>
    <property type="evidence" value="ECO:0007669"/>
    <property type="project" value="UniProtKB-SubCell"/>
</dbReference>
<dbReference type="Pfam" id="PF01644">
    <property type="entry name" value="Chitin_synth_1"/>
    <property type="match status" value="1"/>
</dbReference>
<evidence type="ECO:0000256" key="4">
    <source>
        <dbReference type="ARBA" id="ARBA00022676"/>
    </source>
</evidence>
<keyword evidence="8 12" id="KW-0472">Membrane</keyword>
<evidence type="ECO:0000256" key="12">
    <source>
        <dbReference type="SAM" id="Phobius"/>
    </source>
</evidence>
<evidence type="ECO:0000256" key="1">
    <source>
        <dbReference type="ARBA" id="ARBA00004651"/>
    </source>
</evidence>
<feature type="compositionally biased region" description="Basic residues" evidence="11">
    <location>
        <begin position="60"/>
        <end position="69"/>
    </location>
</feature>
<evidence type="ECO:0000256" key="10">
    <source>
        <dbReference type="SAM" id="Coils"/>
    </source>
</evidence>
<dbReference type="Gene3D" id="2.20.70.10">
    <property type="match status" value="1"/>
</dbReference>
<sequence length="1344" mass="150447">SIRRRFLQLKASAVTIQSVVRMRLHRARFVQRMADVKSQQSMHQQLRTLQERLQVEQNKKQHHHRHRRHDPSSADQLDEHDDGQQRRKSSAQLVMADAGGMIDRIEKENMRLRREVEELKAALATWKDDADKLKQDKEIATAAHHVKLRQAEELARDKDKTIAQLHKELDRVQGPPHGGGTPPSLLQYSSSRSRRTVMGSRRERRGLERSEDSPEEVAAIHNGAVDVAAAVQKAIETNAFLIMSAQQLGASLDVDATATRMALSNGLVTANSLRASPSVSSLKDRVAQMKNKYAQRQSEQVHRASEDSLRQSVSDSLYRGSMAVPPMPPGWEMRMSRSKGRPYFCHEGQRLTLWDPPTEENIEKAIAKRDRKAATCADTNPPYAMSNTNVDFEARLRALREQNNGNLPPPSTATPPPPPAPPTAAPPPQRQLAPMESFEFGGAYVDGSPIGSDIDASFNQVPLWRDTKDSANSYLSDEPAVPPPAALLNMAKNVQERQQSFRQASLLRMGSTAIPHLPNTVEEFLDGGVSYEGAFRLVQLAVQMEADGNPAAAIQLYVDAGRMLVEVGKREVDPLLQKGIRQKSHEMLQRAEELDKWMNDVAEEARRAALPPALKIARTNVPLVEQSWKGRLPPHHDADEFKSMRYTAVATKDPIQFSNDKYILRVHQLQRQIKVFITVTMYNEEGSELKATLTGLAQGIRYMCKEYGADYWQHVAIAVVSDGRTKASPTCLEFLTQLGSFDEEIMTVTSLGVDTQMHLFESTVQLVENHNFENFYPPMQLLYALKEHNGGKLNSHLWFFNAFAEQLNPTYTVLVDVGTIPAESSVFRLIRSMERNYQIGGVAGEIAVDKPNYFNPVVAAQHFEYKISNIMDKSLESVFGFISVLPGAFSAYRFEAIRAVKGVGPLPEYFKSLTSTTKELGPFQGNMYLAEDRILCFELLAREGRQWTMHYVKDAIARTDVPETLVDLIKQRRRWLNGSFFAGLFAIGHFGRVWRLSAHSPSRKLVFTLQFLYLAVQNFLSWFLLSNLYLTFYFVLTLALHSPTNATPNAILEVILTVYLAIVGGLLVFALGNKPEPKTASFYLFSCLYLGIVMMVVTGLSFYGLVAKGVTAVDPRQNLTDCPVSKLELTGGVVSSLGLVFMSAFLHGEFSILLSFVQYFFMLPTFVNILGIYAYSNLHDLSWGTKGLESGGGHGPAKQAGGNVKDVVAQQKKLEAARQVAAKEKEDVDNSFRAFRSTLLLSWLTTNALWMYIIMTCVATSCYLKYLSYIVACFNIIRFVGATTFLALRICRRFGIGGCVKGVSKDTYDRQLPPEWQAHRTGQAARFRPQETLQPSPRGPYNAV</sequence>
<evidence type="ECO:0000256" key="3">
    <source>
        <dbReference type="ARBA" id="ARBA00022475"/>
    </source>
</evidence>
<feature type="region of interest" description="Disordered" evidence="11">
    <location>
        <begin position="169"/>
        <end position="215"/>
    </location>
</feature>
<feature type="transmembrane region" description="Helical" evidence="12">
    <location>
        <begin position="975"/>
        <end position="994"/>
    </location>
</feature>
<feature type="region of interest" description="Disordered" evidence="11">
    <location>
        <begin position="55"/>
        <end position="93"/>
    </location>
</feature>
<organism evidence="14 15">
    <name type="scientific">Aphanomyces astaci</name>
    <name type="common">Crayfish plague agent</name>
    <dbReference type="NCBI Taxonomy" id="112090"/>
    <lineage>
        <taxon>Eukaryota</taxon>
        <taxon>Sar</taxon>
        <taxon>Stramenopiles</taxon>
        <taxon>Oomycota</taxon>
        <taxon>Saprolegniomycetes</taxon>
        <taxon>Saprolegniales</taxon>
        <taxon>Verrucalvaceae</taxon>
        <taxon>Aphanomyces</taxon>
    </lineage>
</organism>
<dbReference type="EC" id="2.4.1.16" evidence="2"/>
<feature type="domain" description="WW" evidence="13">
    <location>
        <begin position="325"/>
        <end position="359"/>
    </location>
</feature>
<dbReference type="InterPro" id="IPR036020">
    <property type="entry name" value="WW_dom_sf"/>
</dbReference>
<dbReference type="SUPFAM" id="SSF51045">
    <property type="entry name" value="WW domain"/>
    <property type="match status" value="1"/>
</dbReference>
<feature type="region of interest" description="Disordered" evidence="11">
    <location>
        <begin position="1319"/>
        <end position="1344"/>
    </location>
</feature>
<dbReference type="PROSITE" id="PS50096">
    <property type="entry name" value="IQ"/>
    <property type="match status" value="1"/>
</dbReference>
<proteinExistence type="predicted"/>
<keyword evidence="9" id="KW-0961">Cell wall biogenesis/degradation</keyword>
<evidence type="ECO:0000259" key="13">
    <source>
        <dbReference type="PROSITE" id="PS50020"/>
    </source>
</evidence>
<dbReference type="CDD" id="cd04190">
    <property type="entry name" value="Chitin_synth_C"/>
    <property type="match status" value="1"/>
</dbReference>
<evidence type="ECO:0000256" key="9">
    <source>
        <dbReference type="ARBA" id="ARBA00023316"/>
    </source>
</evidence>
<evidence type="ECO:0000313" key="14">
    <source>
        <dbReference type="EMBL" id="RLO03286.1"/>
    </source>
</evidence>
<dbReference type="InterPro" id="IPR036181">
    <property type="entry name" value="MIT_dom_sf"/>
</dbReference>
<reference evidence="14 15" key="1">
    <citation type="journal article" date="2018" name="J. Invertebr. Pathol.">
        <title>New genotyping method for the causative agent of crayfish plague (Aphanomyces astaci) based on whole genome data.</title>
        <authorList>
            <person name="Minardi D."/>
            <person name="Studholme D.J."/>
            <person name="van der Giezen M."/>
            <person name="Pretto T."/>
            <person name="Oidtmann B."/>
        </authorList>
    </citation>
    <scope>NUCLEOTIDE SEQUENCE [LARGE SCALE GENOMIC DNA]</scope>
    <source>
        <strain evidence="14 15">KB13</strain>
    </source>
</reference>
<evidence type="ECO:0000256" key="11">
    <source>
        <dbReference type="SAM" id="MobiDB-lite"/>
    </source>
</evidence>
<feature type="compositionally biased region" description="Pro residues" evidence="11">
    <location>
        <begin position="407"/>
        <end position="429"/>
    </location>
</feature>